<keyword evidence="3" id="KW-1185">Reference proteome</keyword>
<proteinExistence type="predicted"/>
<dbReference type="InterPro" id="IPR050228">
    <property type="entry name" value="Carboxylesterase_BioH"/>
</dbReference>
<dbReference type="RefSeq" id="WP_165231092.1">
    <property type="nucleotide sequence ID" value="NZ_JAAKZV010000006.1"/>
</dbReference>
<dbReference type="PANTHER" id="PTHR43194:SF2">
    <property type="entry name" value="PEROXISOMAL MEMBRANE PROTEIN LPX1"/>
    <property type="match status" value="1"/>
</dbReference>
<evidence type="ECO:0000313" key="2">
    <source>
        <dbReference type="EMBL" id="NGN62872.1"/>
    </source>
</evidence>
<gene>
    <name evidence="2" type="ORF">G5C51_03005</name>
</gene>
<reference evidence="2 3" key="1">
    <citation type="submission" date="2020-02" db="EMBL/GenBank/DDBJ databases">
        <title>Whole-genome analyses of novel actinobacteria.</title>
        <authorList>
            <person name="Sahin N."/>
        </authorList>
    </citation>
    <scope>NUCLEOTIDE SEQUENCE [LARGE SCALE GENOMIC DNA]</scope>
    <source>
        <strain evidence="2 3">A7024</strain>
    </source>
</reference>
<name>A0A6G4TSW6_9ACTN</name>
<sequence>MSELITVRGSGATIAARRWGRAEAPPLVLLHGLGASGADWDRIAPHLAAHWQVFAVDLRGHGYSDWPGEYAFPQFGEDVAGFIGGLGLGPVHLVGHSLGGIAAQFVAVRRPDLVRRLVLEEAPAFVPAVPPQEVPPRPEDPGFDWEAKVQIVPQRNEPDPRWYEQIADITAPTLLIWGGEDSFLPEADLKDAAARIPDARLITIGGGHLVHATRPDEFVAAVREFLLLAS</sequence>
<accession>A0A6G4TSW6</accession>
<dbReference type="PRINTS" id="PR00111">
    <property type="entry name" value="ABHYDROLASE"/>
</dbReference>
<dbReference type="SUPFAM" id="SSF53474">
    <property type="entry name" value="alpha/beta-Hydrolases"/>
    <property type="match status" value="1"/>
</dbReference>
<evidence type="ECO:0000259" key="1">
    <source>
        <dbReference type="Pfam" id="PF00561"/>
    </source>
</evidence>
<dbReference type="EMBL" id="JAAKZV010000006">
    <property type="protein sequence ID" value="NGN62872.1"/>
    <property type="molecule type" value="Genomic_DNA"/>
</dbReference>
<dbReference type="Pfam" id="PF00561">
    <property type="entry name" value="Abhydrolase_1"/>
    <property type="match status" value="1"/>
</dbReference>
<dbReference type="InterPro" id="IPR029058">
    <property type="entry name" value="AB_hydrolase_fold"/>
</dbReference>
<dbReference type="Proteomes" id="UP000481583">
    <property type="component" value="Unassembled WGS sequence"/>
</dbReference>
<feature type="domain" description="AB hydrolase-1" evidence="1">
    <location>
        <begin position="25"/>
        <end position="125"/>
    </location>
</feature>
<evidence type="ECO:0000313" key="3">
    <source>
        <dbReference type="Proteomes" id="UP000481583"/>
    </source>
</evidence>
<dbReference type="PANTHER" id="PTHR43194">
    <property type="entry name" value="HYDROLASE ALPHA/BETA FOLD FAMILY"/>
    <property type="match status" value="1"/>
</dbReference>
<organism evidence="2 3">
    <name type="scientific">Streptomyces coryli</name>
    <dbReference type="NCBI Taxonomy" id="1128680"/>
    <lineage>
        <taxon>Bacteria</taxon>
        <taxon>Bacillati</taxon>
        <taxon>Actinomycetota</taxon>
        <taxon>Actinomycetes</taxon>
        <taxon>Kitasatosporales</taxon>
        <taxon>Streptomycetaceae</taxon>
        <taxon>Streptomyces</taxon>
    </lineage>
</organism>
<dbReference type="InterPro" id="IPR000073">
    <property type="entry name" value="AB_hydrolase_1"/>
</dbReference>
<dbReference type="Gene3D" id="3.40.50.1820">
    <property type="entry name" value="alpha/beta hydrolase"/>
    <property type="match status" value="2"/>
</dbReference>
<dbReference type="GO" id="GO:0016787">
    <property type="term" value="F:hydrolase activity"/>
    <property type="evidence" value="ECO:0007669"/>
    <property type="project" value="UniProtKB-KW"/>
</dbReference>
<protein>
    <submittedName>
        <fullName evidence="2">Alpha/beta fold hydrolase</fullName>
    </submittedName>
</protein>
<comment type="caution">
    <text evidence="2">The sequence shown here is derived from an EMBL/GenBank/DDBJ whole genome shotgun (WGS) entry which is preliminary data.</text>
</comment>
<dbReference type="AlphaFoldDB" id="A0A6G4TSW6"/>
<keyword evidence="2" id="KW-0378">Hydrolase</keyword>